<proteinExistence type="predicted"/>
<keyword evidence="2" id="KW-1185">Reference proteome</keyword>
<dbReference type="EMBL" id="RCZG01000007">
    <property type="protein sequence ID" value="TPG32853.1"/>
    <property type="molecule type" value="Genomic_DNA"/>
</dbReference>
<sequence>MLQLAKYPLCQQLSFLTGPLPNLGHDEKLSEWTEHSVDVCLAPRAPLRRGRQIVASTSSPAGATVSFWEHCAEGA</sequence>
<reference evidence="1 2" key="1">
    <citation type="journal article" date="2019" name="Environ. Microbiol.">
        <title>Species interactions and distinct microbial communities in high Arctic permafrost affected cryosols are associated with the CH4 and CO2 gas fluxes.</title>
        <authorList>
            <person name="Altshuler I."/>
            <person name="Hamel J."/>
            <person name="Turney S."/>
            <person name="Magnuson E."/>
            <person name="Levesque R."/>
            <person name="Greer C."/>
            <person name="Whyte L.G."/>
        </authorList>
    </citation>
    <scope>NUCLEOTIDE SEQUENCE [LARGE SCALE GENOMIC DNA]</scope>
    <source>
        <strain evidence="1 2">S5.20</strain>
    </source>
</reference>
<protein>
    <submittedName>
        <fullName evidence="1">Uncharacterized protein</fullName>
    </submittedName>
</protein>
<organism evidence="1 2">
    <name type="scientific">Mycolicibacterium hodleri</name>
    <dbReference type="NCBI Taxonomy" id="49897"/>
    <lineage>
        <taxon>Bacteria</taxon>
        <taxon>Bacillati</taxon>
        <taxon>Actinomycetota</taxon>
        <taxon>Actinomycetes</taxon>
        <taxon>Mycobacteriales</taxon>
        <taxon>Mycobacteriaceae</taxon>
        <taxon>Mycolicibacterium</taxon>
    </lineage>
</organism>
<accession>A0A502E5C4</accession>
<name>A0A502E5C4_9MYCO</name>
<comment type="caution">
    <text evidence="1">The sequence shown here is derived from an EMBL/GenBank/DDBJ whole genome shotgun (WGS) entry which is preliminary data.</text>
</comment>
<gene>
    <name evidence="1" type="ORF">EAH80_18915</name>
</gene>
<dbReference type="AlphaFoldDB" id="A0A502E5C4"/>
<evidence type="ECO:0000313" key="2">
    <source>
        <dbReference type="Proteomes" id="UP000320095"/>
    </source>
</evidence>
<dbReference type="Proteomes" id="UP000320095">
    <property type="component" value="Unassembled WGS sequence"/>
</dbReference>
<evidence type="ECO:0000313" key="1">
    <source>
        <dbReference type="EMBL" id="TPG32853.1"/>
    </source>
</evidence>